<dbReference type="NCBIfam" id="TIGR01203">
    <property type="entry name" value="HGPRTase"/>
    <property type="match status" value="1"/>
</dbReference>
<keyword evidence="12 15" id="KW-0460">Magnesium</keyword>
<comment type="subcellular location">
    <subcellularLocation>
        <location evidence="2 15">Cytoplasm</location>
    </subcellularLocation>
</comment>
<evidence type="ECO:0000256" key="1">
    <source>
        <dbReference type="ARBA" id="ARBA00001946"/>
    </source>
</evidence>
<evidence type="ECO:0000256" key="7">
    <source>
        <dbReference type="ARBA" id="ARBA00022676"/>
    </source>
</evidence>
<keyword evidence="7 15" id="KW-0328">Glycosyltransferase</keyword>
<dbReference type="Gene3D" id="3.40.50.2020">
    <property type="match status" value="1"/>
</dbReference>
<comment type="pathway">
    <text evidence="3 15">Purine metabolism; IMP biosynthesis via salvage pathway; IMP from hypoxanthine: step 1/1.</text>
</comment>
<evidence type="ECO:0000256" key="14">
    <source>
        <dbReference type="ARBA" id="ARBA00049402"/>
    </source>
</evidence>
<comment type="cofactor">
    <cofactor evidence="1 15">
        <name>Mg(2+)</name>
        <dbReference type="ChEBI" id="CHEBI:18420"/>
    </cofactor>
</comment>
<keyword evidence="8 15" id="KW-0808">Transferase</keyword>
<evidence type="ECO:0000256" key="2">
    <source>
        <dbReference type="ARBA" id="ARBA00004496"/>
    </source>
</evidence>
<comment type="catalytic activity">
    <reaction evidence="14">
        <text>IMP + diphosphate = hypoxanthine + 5-phospho-alpha-D-ribose 1-diphosphate</text>
        <dbReference type="Rhea" id="RHEA:17973"/>
        <dbReference type="ChEBI" id="CHEBI:17368"/>
        <dbReference type="ChEBI" id="CHEBI:33019"/>
        <dbReference type="ChEBI" id="CHEBI:58017"/>
        <dbReference type="ChEBI" id="CHEBI:58053"/>
        <dbReference type="EC" id="2.4.2.8"/>
    </reaction>
    <physiologicalReaction direction="right-to-left" evidence="14">
        <dbReference type="Rhea" id="RHEA:17975"/>
    </physiologicalReaction>
</comment>
<gene>
    <name evidence="17" type="primary">hpt</name>
    <name evidence="17" type="ORF">PZE19_26910</name>
</gene>
<feature type="domain" description="Phosphoribosyltransferase" evidence="16">
    <location>
        <begin position="12"/>
        <end position="156"/>
    </location>
</feature>
<dbReference type="GO" id="GO:0016757">
    <property type="term" value="F:glycosyltransferase activity"/>
    <property type="evidence" value="ECO:0007669"/>
    <property type="project" value="UniProtKB-KW"/>
</dbReference>
<evidence type="ECO:0000259" key="16">
    <source>
        <dbReference type="Pfam" id="PF00156"/>
    </source>
</evidence>
<dbReference type="CDD" id="cd06223">
    <property type="entry name" value="PRTases_typeI"/>
    <property type="match status" value="1"/>
</dbReference>
<keyword evidence="10 15" id="KW-0660">Purine salvage</keyword>
<evidence type="ECO:0000256" key="13">
    <source>
        <dbReference type="ARBA" id="ARBA00048811"/>
    </source>
</evidence>
<evidence type="ECO:0000256" key="10">
    <source>
        <dbReference type="ARBA" id="ARBA00022726"/>
    </source>
</evidence>
<dbReference type="RefSeq" id="WP_277863689.1">
    <property type="nucleotide sequence ID" value="NZ_JARRAG010000002.1"/>
</dbReference>
<dbReference type="Proteomes" id="UP001216907">
    <property type="component" value="Unassembled WGS sequence"/>
</dbReference>
<dbReference type="EMBL" id="JARRAG010000002">
    <property type="protein sequence ID" value="MDG3007409.1"/>
    <property type="molecule type" value="Genomic_DNA"/>
</dbReference>
<dbReference type="InterPro" id="IPR050408">
    <property type="entry name" value="HGPRT"/>
</dbReference>
<dbReference type="Pfam" id="PF00156">
    <property type="entry name" value="Pribosyltran"/>
    <property type="match status" value="1"/>
</dbReference>
<evidence type="ECO:0000256" key="11">
    <source>
        <dbReference type="ARBA" id="ARBA00022741"/>
    </source>
</evidence>
<dbReference type="InterPro" id="IPR005904">
    <property type="entry name" value="Hxn_phspho_trans"/>
</dbReference>
<evidence type="ECO:0000256" key="9">
    <source>
        <dbReference type="ARBA" id="ARBA00022723"/>
    </source>
</evidence>
<dbReference type="PANTHER" id="PTHR43340:SF1">
    <property type="entry name" value="HYPOXANTHINE PHOSPHORIBOSYLTRANSFERASE"/>
    <property type="match status" value="1"/>
</dbReference>
<name>A0ABT6FIS6_9BACT</name>
<dbReference type="InterPro" id="IPR000836">
    <property type="entry name" value="PRTase_dom"/>
</dbReference>
<accession>A0ABT6FIS6</accession>
<dbReference type="EC" id="2.4.2.8" evidence="5 15"/>
<comment type="similarity">
    <text evidence="4 15">Belongs to the purine/pyrimidine phosphoribosyltransferase family.</text>
</comment>
<organism evidence="17 18">
    <name type="scientific">Paludisphaera mucosa</name>
    <dbReference type="NCBI Taxonomy" id="3030827"/>
    <lineage>
        <taxon>Bacteria</taxon>
        <taxon>Pseudomonadati</taxon>
        <taxon>Planctomycetota</taxon>
        <taxon>Planctomycetia</taxon>
        <taxon>Isosphaerales</taxon>
        <taxon>Isosphaeraceae</taxon>
        <taxon>Paludisphaera</taxon>
    </lineage>
</organism>
<keyword evidence="11 15" id="KW-0547">Nucleotide-binding</keyword>
<comment type="catalytic activity">
    <reaction evidence="13">
        <text>GMP + diphosphate = guanine + 5-phospho-alpha-D-ribose 1-diphosphate</text>
        <dbReference type="Rhea" id="RHEA:25424"/>
        <dbReference type="ChEBI" id="CHEBI:16235"/>
        <dbReference type="ChEBI" id="CHEBI:33019"/>
        <dbReference type="ChEBI" id="CHEBI:58017"/>
        <dbReference type="ChEBI" id="CHEBI:58115"/>
        <dbReference type="EC" id="2.4.2.8"/>
    </reaction>
    <physiologicalReaction direction="right-to-left" evidence="13">
        <dbReference type="Rhea" id="RHEA:25426"/>
    </physiologicalReaction>
</comment>
<dbReference type="PANTHER" id="PTHR43340">
    <property type="entry name" value="HYPOXANTHINE-GUANINE PHOSPHORIBOSYLTRANSFERASE"/>
    <property type="match status" value="1"/>
</dbReference>
<reference evidence="17 18" key="1">
    <citation type="submission" date="2023-03" db="EMBL/GenBank/DDBJ databases">
        <title>Paludisphaera mucosa sp. nov. a novel planctomycete from northern fen.</title>
        <authorList>
            <person name="Ivanova A."/>
        </authorList>
    </citation>
    <scope>NUCLEOTIDE SEQUENCE [LARGE SCALE GENOMIC DNA]</scope>
    <source>
        <strain evidence="17 18">Pla2</strain>
    </source>
</reference>
<keyword evidence="6 15" id="KW-0963">Cytoplasm</keyword>
<evidence type="ECO:0000256" key="8">
    <source>
        <dbReference type="ARBA" id="ARBA00022679"/>
    </source>
</evidence>
<evidence type="ECO:0000256" key="4">
    <source>
        <dbReference type="ARBA" id="ARBA00008391"/>
    </source>
</evidence>
<evidence type="ECO:0000256" key="15">
    <source>
        <dbReference type="RuleBase" id="RU364099"/>
    </source>
</evidence>
<proteinExistence type="inferred from homology"/>
<comment type="caution">
    <text evidence="17">The sequence shown here is derived from an EMBL/GenBank/DDBJ whole genome shotgun (WGS) entry which is preliminary data.</text>
</comment>
<evidence type="ECO:0000313" key="18">
    <source>
        <dbReference type="Proteomes" id="UP001216907"/>
    </source>
</evidence>
<protein>
    <recommendedName>
        <fullName evidence="5 15">Hypoxanthine phosphoribosyltransferase</fullName>
        <ecNumber evidence="5 15">2.4.2.8</ecNumber>
    </recommendedName>
</protein>
<keyword evidence="9 15" id="KW-0479">Metal-binding</keyword>
<sequence length="171" mass="18456">MPVEVLIPEAALHDRVRELGGEVARDYAGKPLTIVAILTGSLMVLADLVRAVDVPHRIGLLHASSYRGASTTSSTLIINENLAPDVVDRDVLLLDDILDTGQTLAALVDHIAARGAKSVKTAVLLRKVGRQTVPIEPDYCGFTIPDAFVVGYGLDYDDDYRHLPYVGVLQD</sequence>
<dbReference type="InterPro" id="IPR029057">
    <property type="entry name" value="PRTase-like"/>
</dbReference>
<evidence type="ECO:0000256" key="5">
    <source>
        <dbReference type="ARBA" id="ARBA00011895"/>
    </source>
</evidence>
<evidence type="ECO:0000256" key="6">
    <source>
        <dbReference type="ARBA" id="ARBA00022490"/>
    </source>
</evidence>
<evidence type="ECO:0000256" key="3">
    <source>
        <dbReference type="ARBA" id="ARBA00004669"/>
    </source>
</evidence>
<evidence type="ECO:0000313" key="17">
    <source>
        <dbReference type="EMBL" id="MDG3007409.1"/>
    </source>
</evidence>
<dbReference type="SUPFAM" id="SSF53271">
    <property type="entry name" value="PRTase-like"/>
    <property type="match status" value="1"/>
</dbReference>
<keyword evidence="18" id="KW-1185">Reference proteome</keyword>
<evidence type="ECO:0000256" key="12">
    <source>
        <dbReference type="ARBA" id="ARBA00022842"/>
    </source>
</evidence>